<accession>J7G1H3</accession>
<dbReference type="Pfam" id="PF01199">
    <property type="entry name" value="Ribosomal_L34e"/>
    <property type="match status" value="1"/>
</dbReference>
<dbReference type="InterPro" id="IPR008195">
    <property type="entry name" value="Ribosomal_eL34"/>
</dbReference>
<comment type="similarity">
    <text evidence="1">Belongs to the eukaryotic ribosomal protein eL34 family.</text>
</comment>
<dbReference type="GO" id="GO:1990904">
    <property type="term" value="C:ribonucleoprotein complex"/>
    <property type="evidence" value="ECO:0007669"/>
    <property type="project" value="UniProtKB-KW"/>
</dbReference>
<dbReference type="Gene3D" id="6.20.370.70">
    <property type="match status" value="1"/>
</dbReference>
<evidence type="ECO:0000256" key="3">
    <source>
        <dbReference type="ARBA" id="ARBA00023274"/>
    </source>
</evidence>
<evidence type="ECO:0000256" key="2">
    <source>
        <dbReference type="ARBA" id="ARBA00022980"/>
    </source>
</evidence>
<name>J7G1H3_9CRYP</name>
<dbReference type="Proteomes" id="UP000243348">
    <property type="component" value="Nucleomorph 1"/>
</dbReference>
<evidence type="ECO:0000313" key="4">
    <source>
        <dbReference type="EMBL" id="AFP65342.1"/>
    </source>
</evidence>
<evidence type="ECO:0000313" key="5">
    <source>
        <dbReference type="Proteomes" id="UP000243348"/>
    </source>
</evidence>
<dbReference type="GO" id="GO:0006412">
    <property type="term" value="P:translation"/>
    <property type="evidence" value="ECO:0007669"/>
    <property type="project" value="InterPro"/>
</dbReference>
<dbReference type="GO" id="GO:0003735">
    <property type="term" value="F:structural constituent of ribosome"/>
    <property type="evidence" value="ECO:0007669"/>
    <property type="project" value="InterPro"/>
</dbReference>
<reference evidence="4 5" key="1">
    <citation type="journal article" date="2012" name="Genome Biol. Evol.">
        <title>Nucleomorph genome sequence of the cryptophyte alga Chroomonas mesostigmatica CCMP1168 reveals lineage-specific gene loss and genome complexity.</title>
        <authorList>
            <person name="Moore C.E."/>
            <person name="Curtis B."/>
            <person name="Mills T."/>
            <person name="Tanifuji G."/>
            <person name="Archibald J.M."/>
        </authorList>
    </citation>
    <scope>NUCLEOTIDE SEQUENCE [LARGE SCALE GENOMIC DNA]</scope>
    <source>
        <strain evidence="4 5">CCMP1168</strain>
    </source>
</reference>
<sequence>MSDSRVIFRKHSPYATRKNKFKTIKTPGKKLNILYIKKKISKIKCGDQKTILNGIQTPKSLNFVNLCKRKKKISRIYGGCLSGKSVKERITKAFLLEEKKIVKKFMTPKYKKTKK</sequence>
<dbReference type="Gene3D" id="6.20.340.10">
    <property type="match status" value="1"/>
</dbReference>
<gene>
    <name evidence="4" type="primary">rpl34</name>
    <name evidence="4" type="ORF">CMESO_155</name>
</gene>
<keyword evidence="3" id="KW-0687">Ribonucleoprotein</keyword>
<dbReference type="PANTHER" id="PTHR10759">
    <property type="entry name" value="60S RIBOSOMAL PROTEIN L34"/>
    <property type="match status" value="1"/>
</dbReference>
<dbReference type="GO" id="GO:0005840">
    <property type="term" value="C:ribosome"/>
    <property type="evidence" value="ECO:0007669"/>
    <property type="project" value="UniProtKB-KW"/>
</dbReference>
<organism evidence="4 5">
    <name type="scientific">Chroomonas mesostigmatica CCMP1168</name>
    <dbReference type="NCBI Taxonomy" id="1195612"/>
    <lineage>
        <taxon>Eukaryota</taxon>
        <taxon>Cryptophyceae</taxon>
        <taxon>Pyrenomonadales</taxon>
        <taxon>Chroomonadaceae</taxon>
        <taxon>Chroomonas</taxon>
    </lineage>
</organism>
<evidence type="ECO:0000256" key="1">
    <source>
        <dbReference type="ARBA" id="ARBA00009875"/>
    </source>
</evidence>
<proteinExistence type="inferred from homology"/>
<keyword evidence="4" id="KW-0542">Nucleomorph</keyword>
<dbReference type="AlphaFoldDB" id="J7G1H3"/>
<dbReference type="PRINTS" id="PR01250">
    <property type="entry name" value="RIBOSOMALL34"/>
</dbReference>
<dbReference type="EMBL" id="CP003680">
    <property type="protein sequence ID" value="AFP65342.1"/>
    <property type="molecule type" value="Genomic_DNA"/>
</dbReference>
<protein>
    <submittedName>
        <fullName evidence="4">60S ribosomal protein L34</fullName>
    </submittedName>
</protein>
<dbReference type="InterPro" id="IPR038562">
    <property type="entry name" value="Ribosomal_eL34_C_sf"/>
</dbReference>
<keyword evidence="2 4" id="KW-0689">Ribosomal protein</keyword>
<geneLocation type="nucleomorph" evidence="4"/>